<feature type="domain" description="Endoribonuclease YicC-like C-terminal" evidence="7">
    <location>
        <begin position="187"/>
        <end position="308"/>
    </location>
</feature>
<gene>
    <name evidence="8" type="ORF">Mal64_07200</name>
</gene>
<evidence type="ECO:0000313" key="9">
    <source>
        <dbReference type="Proteomes" id="UP000315440"/>
    </source>
</evidence>
<sequence>MGIRRTTPRPRAKRNIALIVSMTGFGEGRAESDTIAVTAEVRAINNRHLKINYRSSDGYHGLEPQVEALVRKLAARGTVTVNVRVERKASADDYHLNAAVLKGYQRQLGELCASGETPRIEALLTLPGVVDTPDAAAADAEADWPVIKKALESALDAFGSMRKSEGQALAVDLGDNCTVIHEQLTGVEERAPMVVDGYRDRLQDRVAQSLEKLGVTVEPADLVREVAFFADRSDISEEIVRLKSHIEQFRSTIAKGENCGRKLEFIAQEMGRETNTIGSKANDTDISHRVVEMKAALERIREQVQNVE</sequence>
<dbReference type="InterPro" id="IPR013551">
    <property type="entry name" value="YicC-like_C"/>
</dbReference>
<dbReference type="NCBIfam" id="TIGR00255">
    <property type="entry name" value="YicC/YloC family endoribonuclease"/>
    <property type="match status" value="1"/>
</dbReference>
<name>A0A5C5ZVS3_9BACT</name>
<evidence type="ECO:0000256" key="2">
    <source>
        <dbReference type="ARBA" id="ARBA00022722"/>
    </source>
</evidence>
<dbReference type="EMBL" id="SJPQ01000001">
    <property type="protein sequence ID" value="TWT90333.1"/>
    <property type="molecule type" value="Genomic_DNA"/>
</dbReference>
<evidence type="ECO:0000256" key="3">
    <source>
        <dbReference type="ARBA" id="ARBA00022759"/>
    </source>
</evidence>
<dbReference type="Pfam" id="PF08340">
    <property type="entry name" value="YicC-like_C"/>
    <property type="match status" value="1"/>
</dbReference>
<dbReference type="PANTHER" id="PTHR30636">
    <property type="entry name" value="UPF0701 PROTEIN YICC"/>
    <property type="match status" value="1"/>
</dbReference>
<evidence type="ECO:0000256" key="4">
    <source>
        <dbReference type="ARBA" id="ARBA00022801"/>
    </source>
</evidence>
<dbReference type="InterPro" id="IPR013527">
    <property type="entry name" value="YicC-like_N"/>
</dbReference>
<keyword evidence="2" id="KW-0540">Nuclease</keyword>
<proteinExistence type="inferred from homology"/>
<protein>
    <recommendedName>
        <fullName evidence="10">YicC-like family, N-terminal region</fullName>
    </recommendedName>
</protein>
<dbReference type="GO" id="GO:0016787">
    <property type="term" value="F:hydrolase activity"/>
    <property type="evidence" value="ECO:0007669"/>
    <property type="project" value="UniProtKB-KW"/>
</dbReference>
<dbReference type="InterPro" id="IPR005229">
    <property type="entry name" value="YicC/YloC-like"/>
</dbReference>
<dbReference type="Pfam" id="PF03755">
    <property type="entry name" value="YicC-like_N"/>
    <property type="match status" value="1"/>
</dbReference>
<keyword evidence="9" id="KW-1185">Reference proteome</keyword>
<dbReference type="AlphaFoldDB" id="A0A5C5ZVS3"/>
<keyword evidence="3" id="KW-0255">Endonuclease</keyword>
<comment type="similarity">
    <text evidence="5">Belongs to the YicC/YloC family.</text>
</comment>
<reference evidence="8 9" key="1">
    <citation type="submission" date="2019-02" db="EMBL/GenBank/DDBJ databases">
        <title>Deep-cultivation of Planctomycetes and their phenomic and genomic characterization uncovers novel biology.</title>
        <authorList>
            <person name="Wiegand S."/>
            <person name="Jogler M."/>
            <person name="Boedeker C."/>
            <person name="Pinto D."/>
            <person name="Vollmers J."/>
            <person name="Rivas-Marin E."/>
            <person name="Kohn T."/>
            <person name="Peeters S.H."/>
            <person name="Heuer A."/>
            <person name="Rast P."/>
            <person name="Oberbeckmann S."/>
            <person name="Bunk B."/>
            <person name="Jeske O."/>
            <person name="Meyerdierks A."/>
            <person name="Storesund J.E."/>
            <person name="Kallscheuer N."/>
            <person name="Luecker S."/>
            <person name="Lage O.M."/>
            <person name="Pohl T."/>
            <person name="Merkel B.J."/>
            <person name="Hornburger P."/>
            <person name="Mueller R.-W."/>
            <person name="Bruemmer F."/>
            <person name="Labrenz M."/>
            <person name="Spormann A.M."/>
            <person name="Op Den Camp H."/>
            <person name="Overmann J."/>
            <person name="Amann R."/>
            <person name="Jetten M.S.M."/>
            <person name="Mascher T."/>
            <person name="Medema M.H."/>
            <person name="Devos D.P."/>
            <person name="Kaster A.-K."/>
            <person name="Ovreas L."/>
            <person name="Rohde M."/>
            <person name="Galperin M.Y."/>
            <person name="Jogler C."/>
        </authorList>
    </citation>
    <scope>NUCLEOTIDE SEQUENCE [LARGE SCALE GENOMIC DNA]</scope>
    <source>
        <strain evidence="8 9">Mal64</strain>
    </source>
</reference>
<evidence type="ECO:0000256" key="5">
    <source>
        <dbReference type="ARBA" id="ARBA00035648"/>
    </source>
</evidence>
<evidence type="ECO:0000259" key="6">
    <source>
        <dbReference type="Pfam" id="PF03755"/>
    </source>
</evidence>
<comment type="cofactor">
    <cofactor evidence="1">
        <name>a divalent metal cation</name>
        <dbReference type="ChEBI" id="CHEBI:60240"/>
    </cofactor>
</comment>
<evidence type="ECO:0000259" key="7">
    <source>
        <dbReference type="Pfam" id="PF08340"/>
    </source>
</evidence>
<accession>A0A5C5ZVS3</accession>
<dbReference type="PANTHER" id="PTHR30636:SF3">
    <property type="entry name" value="UPF0701 PROTEIN YICC"/>
    <property type="match status" value="1"/>
</dbReference>
<evidence type="ECO:0000313" key="8">
    <source>
        <dbReference type="EMBL" id="TWT90333.1"/>
    </source>
</evidence>
<comment type="caution">
    <text evidence="8">The sequence shown here is derived from an EMBL/GenBank/DDBJ whole genome shotgun (WGS) entry which is preliminary data.</text>
</comment>
<evidence type="ECO:0000256" key="1">
    <source>
        <dbReference type="ARBA" id="ARBA00001968"/>
    </source>
</evidence>
<organism evidence="8 9">
    <name type="scientific">Pseudobythopirellula maris</name>
    <dbReference type="NCBI Taxonomy" id="2527991"/>
    <lineage>
        <taxon>Bacteria</taxon>
        <taxon>Pseudomonadati</taxon>
        <taxon>Planctomycetota</taxon>
        <taxon>Planctomycetia</taxon>
        <taxon>Pirellulales</taxon>
        <taxon>Lacipirellulaceae</taxon>
        <taxon>Pseudobythopirellula</taxon>
    </lineage>
</organism>
<keyword evidence="4" id="KW-0378">Hydrolase</keyword>
<evidence type="ECO:0008006" key="10">
    <source>
        <dbReference type="Google" id="ProtNLM"/>
    </source>
</evidence>
<dbReference type="Proteomes" id="UP000315440">
    <property type="component" value="Unassembled WGS sequence"/>
</dbReference>
<dbReference type="GO" id="GO:0004521">
    <property type="term" value="F:RNA endonuclease activity"/>
    <property type="evidence" value="ECO:0007669"/>
    <property type="project" value="InterPro"/>
</dbReference>
<feature type="domain" description="Endoribonuclease YicC-like N-terminal" evidence="6">
    <location>
        <begin position="19"/>
        <end position="170"/>
    </location>
</feature>